<dbReference type="EMBL" id="JAHVAH010000001">
    <property type="protein sequence ID" value="MBW0144921.1"/>
    <property type="molecule type" value="Genomic_DNA"/>
</dbReference>
<evidence type="ECO:0000256" key="2">
    <source>
        <dbReference type="SAM" id="SignalP"/>
    </source>
</evidence>
<accession>A0ABS6V5T0</accession>
<name>A0ABS6V5T0_9SPHN</name>
<keyword evidence="2" id="KW-0732">Signal</keyword>
<organism evidence="3 4">
    <name type="scientific">Sphingomicrobium clamense</name>
    <dbReference type="NCBI Taxonomy" id="2851013"/>
    <lineage>
        <taxon>Bacteria</taxon>
        <taxon>Pseudomonadati</taxon>
        <taxon>Pseudomonadota</taxon>
        <taxon>Alphaproteobacteria</taxon>
        <taxon>Sphingomonadales</taxon>
        <taxon>Sphingomonadaceae</taxon>
        <taxon>Sphingomicrobium</taxon>
    </lineage>
</organism>
<feature type="region of interest" description="Disordered" evidence="1">
    <location>
        <begin position="19"/>
        <end position="48"/>
    </location>
</feature>
<sequence length="245" mass="25883">MTKFTSATGAALLLCAAAQPAMAQDASPPPPPPPPVAGSGLTQSGNDDTSLRFEREWSIREMLASPESYTRAHRLASGVSRCVVERAGAEAGSYLGGPMTGDEGFEALTEALTKDHRRCIQSDAQGIPMTIVNAALAEQVILAAGPELEPRAMSLNQDEADAFTTMGPNVKVNFDIIGRCAAVYSPGLTYEVLKTEPGSDEELSALNKLYTNTPECGLRESPDGAPTGYQRGVLAAGLYHWINRG</sequence>
<feature type="signal peptide" evidence="2">
    <location>
        <begin position="1"/>
        <end position="23"/>
    </location>
</feature>
<dbReference type="RefSeq" id="WP_218632870.1">
    <property type="nucleotide sequence ID" value="NZ_JAHVAH010000001.1"/>
</dbReference>
<proteinExistence type="predicted"/>
<evidence type="ECO:0000313" key="3">
    <source>
        <dbReference type="EMBL" id="MBW0144921.1"/>
    </source>
</evidence>
<evidence type="ECO:0000256" key="1">
    <source>
        <dbReference type="SAM" id="MobiDB-lite"/>
    </source>
</evidence>
<gene>
    <name evidence="3" type="ORF">KTQ36_06385</name>
</gene>
<reference evidence="3 4" key="1">
    <citation type="submission" date="2021-07" db="EMBL/GenBank/DDBJ databases">
        <title>The draft genome sequence of Sphingomicrobium sp. B8.</title>
        <authorList>
            <person name="Mu L."/>
        </authorList>
    </citation>
    <scope>NUCLEOTIDE SEQUENCE [LARGE SCALE GENOMIC DNA]</scope>
    <source>
        <strain evidence="3 4">B8</strain>
    </source>
</reference>
<comment type="caution">
    <text evidence="3">The sequence shown here is derived from an EMBL/GenBank/DDBJ whole genome shotgun (WGS) entry which is preliminary data.</text>
</comment>
<keyword evidence="4" id="KW-1185">Reference proteome</keyword>
<protein>
    <submittedName>
        <fullName evidence="3">Uncharacterized protein</fullName>
    </submittedName>
</protein>
<dbReference type="Proteomes" id="UP000698028">
    <property type="component" value="Unassembled WGS sequence"/>
</dbReference>
<feature type="compositionally biased region" description="Pro residues" evidence="1">
    <location>
        <begin position="27"/>
        <end position="36"/>
    </location>
</feature>
<evidence type="ECO:0000313" key="4">
    <source>
        <dbReference type="Proteomes" id="UP000698028"/>
    </source>
</evidence>
<feature type="chain" id="PRO_5046898491" evidence="2">
    <location>
        <begin position="24"/>
        <end position="245"/>
    </location>
</feature>